<reference evidence="4" key="1">
    <citation type="journal article" date="2020" name="Fungal Divers.">
        <title>Resolving the Mortierellaceae phylogeny through synthesis of multi-gene phylogenetics and phylogenomics.</title>
        <authorList>
            <person name="Vandepol N."/>
            <person name="Liber J."/>
            <person name="Desiro A."/>
            <person name="Na H."/>
            <person name="Kennedy M."/>
            <person name="Barry K."/>
            <person name="Grigoriev I.V."/>
            <person name="Miller A.N."/>
            <person name="O'Donnell K."/>
            <person name="Stajich J.E."/>
            <person name="Bonito G."/>
        </authorList>
    </citation>
    <scope>NUCLEOTIDE SEQUENCE</scope>
    <source>
        <strain evidence="4">NRRL 2769</strain>
    </source>
</reference>
<feature type="compositionally biased region" description="Pro residues" evidence="1">
    <location>
        <begin position="178"/>
        <end position="197"/>
    </location>
</feature>
<keyword evidence="3" id="KW-0732">Signal</keyword>
<evidence type="ECO:0000256" key="1">
    <source>
        <dbReference type="SAM" id="MobiDB-lite"/>
    </source>
</evidence>
<evidence type="ECO:0000313" key="5">
    <source>
        <dbReference type="Proteomes" id="UP000703661"/>
    </source>
</evidence>
<keyword evidence="2" id="KW-0812">Transmembrane</keyword>
<sequence>MSKNSIPALALALSVVASVEASTLSQANAYLTRGLASILSTSAYISTNEHHLQTRSTLENEHHLKRTLEKRYDICSYNYDGTYYYCDGSSHCTSATTCSGNYLWTIGVAAVVFMLMIFLIYRRRRARAAAAAAAAGNQVVVTAVAPCQDNVYQTPMTAVQPGQPYNPPAAYDPNQPTYTPPSYQPPNYQPPVAPLYPPTSNPYYPEQQYYPEQAAPTPAFSPAPIHAYSPAATNAYSPALTNAYSPNPASAFSPAPTASDASYRPPAEHQQQPYYRQEAPVSVEPTEPAKNPPRAPQQSSSDYTPVAFK</sequence>
<keyword evidence="2" id="KW-1133">Transmembrane helix</keyword>
<feature type="chain" id="PRO_5040475573" evidence="3">
    <location>
        <begin position="22"/>
        <end position="309"/>
    </location>
</feature>
<dbReference type="EMBL" id="JAAAID010001667">
    <property type="protein sequence ID" value="KAG0009175.1"/>
    <property type="molecule type" value="Genomic_DNA"/>
</dbReference>
<evidence type="ECO:0000256" key="2">
    <source>
        <dbReference type="SAM" id="Phobius"/>
    </source>
</evidence>
<comment type="caution">
    <text evidence="4">The sequence shown here is derived from an EMBL/GenBank/DDBJ whole genome shotgun (WGS) entry which is preliminary data.</text>
</comment>
<accession>A0A9P6MQ05</accession>
<feature type="transmembrane region" description="Helical" evidence="2">
    <location>
        <begin position="102"/>
        <end position="121"/>
    </location>
</feature>
<feature type="signal peptide" evidence="3">
    <location>
        <begin position="1"/>
        <end position="21"/>
    </location>
</feature>
<protein>
    <submittedName>
        <fullName evidence="4">Uncharacterized protein</fullName>
    </submittedName>
</protein>
<feature type="compositionally biased region" description="Low complexity" evidence="1">
    <location>
        <begin position="251"/>
        <end position="262"/>
    </location>
</feature>
<keyword evidence="5" id="KW-1185">Reference proteome</keyword>
<dbReference type="OrthoDB" id="2446323at2759"/>
<feature type="region of interest" description="Disordered" evidence="1">
    <location>
        <begin position="163"/>
        <end position="197"/>
    </location>
</feature>
<name>A0A9P6MQ05_9FUNG</name>
<evidence type="ECO:0000256" key="3">
    <source>
        <dbReference type="SAM" id="SignalP"/>
    </source>
</evidence>
<dbReference type="AlphaFoldDB" id="A0A9P6MQ05"/>
<feature type="region of interest" description="Disordered" evidence="1">
    <location>
        <begin position="251"/>
        <end position="309"/>
    </location>
</feature>
<evidence type="ECO:0000313" key="4">
    <source>
        <dbReference type="EMBL" id="KAG0009175.1"/>
    </source>
</evidence>
<proteinExistence type="predicted"/>
<gene>
    <name evidence="4" type="ORF">BGZ80_002666</name>
</gene>
<organism evidence="4 5">
    <name type="scientific">Entomortierella chlamydospora</name>
    <dbReference type="NCBI Taxonomy" id="101097"/>
    <lineage>
        <taxon>Eukaryota</taxon>
        <taxon>Fungi</taxon>
        <taxon>Fungi incertae sedis</taxon>
        <taxon>Mucoromycota</taxon>
        <taxon>Mortierellomycotina</taxon>
        <taxon>Mortierellomycetes</taxon>
        <taxon>Mortierellales</taxon>
        <taxon>Mortierellaceae</taxon>
        <taxon>Entomortierella</taxon>
    </lineage>
</organism>
<dbReference type="Proteomes" id="UP000703661">
    <property type="component" value="Unassembled WGS sequence"/>
</dbReference>
<keyword evidence="2" id="KW-0472">Membrane</keyword>